<organism evidence="2 3">
    <name type="scientific">Chitinophaga tropicalis</name>
    <dbReference type="NCBI Taxonomy" id="2683588"/>
    <lineage>
        <taxon>Bacteria</taxon>
        <taxon>Pseudomonadati</taxon>
        <taxon>Bacteroidota</taxon>
        <taxon>Chitinophagia</taxon>
        <taxon>Chitinophagales</taxon>
        <taxon>Chitinophagaceae</taxon>
        <taxon>Chitinophaga</taxon>
    </lineage>
</organism>
<accession>A0A7K1TZL0</accession>
<dbReference type="EMBL" id="WRXN01000001">
    <property type="protein sequence ID" value="MVT07480.1"/>
    <property type="molecule type" value="Genomic_DNA"/>
</dbReference>
<evidence type="ECO:0000313" key="3">
    <source>
        <dbReference type="Proteomes" id="UP000461730"/>
    </source>
</evidence>
<feature type="transmembrane region" description="Helical" evidence="1">
    <location>
        <begin position="21"/>
        <end position="39"/>
    </location>
</feature>
<name>A0A7K1TZL0_9BACT</name>
<evidence type="ECO:0000256" key="1">
    <source>
        <dbReference type="SAM" id="Phobius"/>
    </source>
</evidence>
<keyword evidence="1" id="KW-1133">Transmembrane helix</keyword>
<reference evidence="2 3" key="1">
    <citation type="submission" date="2019-12" db="EMBL/GenBank/DDBJ databases">
        <title>Chitinophaga sp. strain ysch24 (GDMCC 1.1355), whole genome shotgun sequence.</title>
        <authorList>
            <person name="Zhang X."/>
        </authorList>
    </citation>
    <scope>NUCLEOTIDE SEQUENCE [LARGE SCALE GENOMIC DNA]</scope>
    <source>
        <strain evidence="3">ysch24</strain>
    </source>
</reference>
<keyword evidence="3" id="KW-1185">Reference proteome</keyword>
<dbReference type="RefSeq" id="WP_157304870.1">
    <property type="nucleotide sequence ID" value="NZ_WRXN01000001.1"/>
</dbReference>
<comment type="caution">
    <text evidence="2">The sequence shown here is derived from an EMBL/GenBank/DDBJ whole genome shotgun (WGS) entry which is preliminary data.</text>
</comment>
<protein>
    <recommendedName>
        <fullName evidence="4">DUF304 domain-containing protein</fullName>
    </recommendedName>
</protein>
<proteinExistence type="predicted"/>
<gene>
    <name evidence="2" type="ORF">GO493_04345</name>
</gene>
<keyword evidence="1" id="KW-0472">Membrane</keyword>
<evidence type="ECO:0008006" key="4">
    <source>
        <dbReference type="Google" id="ProtNLM"/>
    </source>
</evidence>
<dbReference type="Proteomes" id="UP000461730">
    <property type="component" value="Unassembled WGS sequence"/>
</dbReference>
<keyword evidence="1" id="KW-0812">Transmembrane</keyword>
<feature type="transmembrane region" description="Helical" evidence="1">
    <location>
        <begin position="45"/>
        <end position="63"/>
    </location>
</feature>
<evidence type="ECO:0000313" key="2">
    <source>
        <dbReference type="EMBL" id="MVT07480.1"/>
    </source>
</evidence>
<dbReference type="AlphaFoldDB" id="A0A7K1TZL0"/>
<sequence>MQQFTIPPQGIIAMKKKILKRTLPVIIVSATLPFIQFILSDTFDYLVPLIVIPIMIILIRFTLIRALKKQIELLESYSLVIGEKAIIRQQGDSYPVSILFTDITAITKNKNGSFTVKSRFPRDVIQIPAHIGQYDLLEQSLRQLQALRQQPAPQY</sequence>